<dbReference type="AlphaFoldDB" id="A0A6J6WC50"/>
<protein>
    <submittedName>
        <fullName evidence="3">Unannotated protein</fullName>
    </submittedName>
</protein>
<evidence type="ECO:0000313" key="1">
    <source>
        <dbReference type="EMBL" id="CAB4662649.1"/>
    </source>
</evidence>
<gene>
    <name evidence="1" type="ORF">UFOPK2288_00564</name>
    <name evidence="2" type="ORF">UFOPK2589_00842</name>
    <name evidence="3" type="ORF">UFOPK2931_00726</name>
    <name evidence="4" type="ORF">UFOPK3056_00510</name>
    <name evidence="5" type="ORF">UFOPK3287_00437</name>
    <name evidence="6" type="ORF">UFOPK3558_00601</name>
    <name evidence="7" type="ORF">UFOPK3916_00469</name>
    <name evidence="8" type="ORF">UFOPK4074_00464</name>
</gene>
<evidence type="ECO:0000313" key="4">
    <source>
        <dbReference type="EMBL" id="CAB4801131.1"/>
    </source>
</evidence>
<dbReference type="EMBL" id="CAFBJH010000018">
    <property type="protein sequence ID" value="CAB4849002.1"/>
    <property type="molecule type" value="Genomic_DNA"/>
</dbReference>
<dbReference type="EMBL" id="CAEZZZ010000038">
    <property type="protein sequence ID" value="CAB4780087.1"/>
    <property type="molecule type" value="Genomic_DNA"/>
</dbReference>
<dbReference type="Pfam" id="PF05013">
    <property type="entry name" value="FGase"/>
    <property type="match status" value="1"/>
</dbReference>
<evidence type="ECO:0000313" key="6">
    <source>
        <dbReference type="EMBL" id="CAB4899385.1"/>
    </source>
</evidence>
<name>A0A6J6WC50_9ZZZZ</name>
<reference evidence="3" key="1">
    <citation type="submission" date="2020-05" db="EMBL/GenBank/DDBJ databases">
        <authorList>
            <person name="Chiriac C."/>
            <person name="Salcher M."/>
            <person name="Ghai R."/>
            <person name="Kavagutti S V."/>
        </authorList>
    </citation>
    <scope>NUCLEOTIDE SEQUENCE</scope>
</reference>
<evidence type="ECO:0000313" key="5">
    <source>
        <dbReference type="EMBL" id="CAB4849002.1"/>
    </source>
</evidence>
<evidence type="ECO:0000313" key="7">
    <source>
        <dbReference type="EMBL" id="CAB4971800.1"/>
    </source>
</evidence>
<dbReference type="EMBL" id="CAEZWS010000021">
    <property type="protein sequence ID" value="CAB4662649.1"/>
    <property type="molecule type" value="Genomic_DNA"/>
</dbReference>
<dbReference type="EMBL" id="CAFAAR010000031">
    <property type="protein sequence ID" value="CAB4801131.1"/>
    <property type="molecule type" value="Genomic_DNA"/>
</dbReference>
<dbReference type="EMBL" id="CAFBPG010000027">
    <property type="protein sequence ID" value="CAB5007714.1"/>
    <property type="molecule type" value="Genomic_DNA"/>
</dbReference>
<evidence type="ECO:0000313" key="3">
    <source>
        <dbReference type="EMBL" id="CAB4780087.1"/>
    </source>
</evidence>
<sequence>MTDPNYLIIPGDTQSRVLLHVPHSSREIPALVRPQLLLDDTELNQELDEMTDSATDYLAMQSAKNATLKPWLFVNLLSRLVIDPERFPDERESMNEVGMGAVYTKTSAGKVLRLPSPTEEEVLLKSYFHPYAAALSHLVGERLHANGAVTIVDVHSYRPIAHLNGINHNQQRPALCIGTDQFHTPEMLITGLKQAFQGIGSIVENEPYAGTYVPLDYYEKDCAVSSVMTEIRADTFLNPDLTFNAGCEKVISALSRFINQI</sequence>
<dbReference type="EMBL" id="CAFBMI010000040">
    <property type="protein sequence ID" value="CAB4899385.1"/>
    <property type="molecule type" value="Genomic_DNA"/>
</dbReference>
<evidence type="ECO:0000313" key="8">
    <source>
        <dbReference type="EMBL" id="CAB5007714.1"/>
    </source>
</evidence>
<dbReference type="EMBL" id="CAFBOE010000026">
    <property type="protein sequence ID" value="CAB4971800.1"/>
    <property type="molecule type" value="Genomic_DNA"/>
</dbReference>
<dbReference type="Gene3D" id="3.40.630.40">
    <property type="entry name" value="Zn-dependent exopeptidases"/>
    <property type="match status" value="1"/>
</dbReference>
<organism evidence="3">
    <name type="scientific">freshwater metagenome</name>
    <dbReference type="NCBI Taxonomy" id="449393"/>
    <lineage>
        <taxon>unclassified sequences</taxon>
        <taxon>metagenomes</taxon>
        <taxon>ecological metagenomes</taxon>
    </lineage>
</organism>
<dbReference type="SUPFAM" id="SSF53187">
    <property type="entry name" value="Zn-dependent exopeptidases"/>
    <property type="match status" value="1"/>
</dbReference>
<dbReference type="EMBL" id="CAEZXT010000050">
    <property type="protein sequence ID" value="CAB4701183.1"/>
    <property type="molecule type" value="Genomic_DNA"/>
</dbReference>
<dbReference type="InterPro" id="IPR007709">
    <property type="entry name" value="N-FG_amidohydro"/>
</dbReference>
<accession>A0A6J6WC50</accession>
<proteinExistence type="predicted"/>
<evidence type="ECO:0000313" key="2">
    <source>
        <dbReference type="EMBL" id="CAB4701183.1"/>
    </source>
</evidence>